<feature type="compositionally biased region" description="Basic and acidic residues" evidence="5">
    <location>
        <begin position="252"/>
        <end position="275"/>
    </location>
</feature>
<proteinExistence type="predicted"/>
<dbReference type="Pfam" id="PF13015">
    <property type="entry name" value="PRKCSH_1"/>
    <property type="match status" value="1"/>
</dbReference>
<keyword evidence="4" id="KW-0175">Coiled coil</keyword>
<dbReference type="PANTHER" id="PTHR35170:SF1">
    <property type="entry name" value="PROTEIN DD3-3"/>
    <property type="match status" value="1"/>
</dbReference>
<dbReference type="Pfam" id="PF12999">
    <property type="entry name" value="PRKCSH-like"/>
    <property type="match status" value="1"/>
</dbReference>
<name>A0A9P1C3B0_9DINO</name>
<dbReference type="Gene3D" id="1.10.287.1490">
    <property type="match status" value="1"/>
</dbReference>
<dbReference type="PANTHER" id="PTHR35170">
    <property type="entry name" value="PROTEIN DD3-3"/>
    <property type="match status" value="1"/>
</dbReference>
<dbReference type="InterPro" id="IPR028146">
    <property type="entry name" value="PRKCSH_N"/>
</dbReference>
<feature type="compositionally biased region" description="Pro residues" evidence="5">
    <location>
        <begin position="237"/>
        <end position="246"/>
    </location>
</feature>
<evidence type="ECO:0000313" key="8">
    <source>
        <dbReference type="EMBL" id="CAL4772019.1"/>
    </source>
</evidence>
<sequence>MQGQYAQGLRCNGQEVAASAINDNYCDCEDGSDEPGTGACSGQEGTLFHCANVGSTPRLVYASRVGDGICDCCDGSDEDHQVTAAKCSNTCKEEGERSRAEREAKLKDLRAGLQVKTETISQAKQQKQEKEAEIHRIDQELPALETKLTELRQKKEEADAEKMQAECKTELPRLRQRVKELEEKVASLEKDLVAGDGTTTTTTKKVVSEYAKWMEGADAAMEEDMADEDDGVESPTAPAPAPPEPENPSEDPLEKELKEMESQVKSHKDSKSRLKKELDELPEDKLGFASLRDKCLEYKTSEYTYKLCFFQDAKQSHTRLGQWERFTSPTEAIFKNGEMCFGGPARSLTVTFQCGATEEVLSLDEPSRCSYAAVVRHAGACIETMQQDLESPRTRHPKERRMTGTGMDRAAGKGERRNCETLWVALSPRVAPLPCRVQKLHKVFMLFIVVRSDVYLHNPRGSNNKLSEQQNNAQNQNRLFDSQNNAAGGYQIGDACQPVCQNENRDYDETKEGAMKGTLTYYHGSELYIEWVVQHGCGVDQPNIICQMILQYMCEKDNPGLRDGTKRGNENTAGGEEEPPTELDAAEPALGQHEPLQFYLDCKTRERQKGLYTADQNVNDNRGATATRQNPGGNNVPKRQIELKFHEMMRHGYCTEAAHNSPESCVDGGGEWKEKEAFDEPAPDCVAGVSSRDNHNGNARGGKPNYYLWKIPDHIEEGRCVLRLRYNMTSGDFRSKALATTEGPATSLLRDVGDDYFHVDKAMNDPNPGTRRRTVFKGGPPVLPQDPVGDWLDLGEDHRLQLQVNTNQYGRTFEDRTHTFFVRKRPNDVSSSTRIVNYNVRGRRGNIVQVYPSVEYDFVPQDLTVEVGDYLHFQWTTA</sequence>
<evidence type="ECO:0000256" key="3">
    <source>
        <dbReference type="ARBA" id="ARBA00023157"/>
    </source>
</evidence>
<dbReference type="InterPro" id="IPR053320">
    <property type="entry name" value="Protein_DD3-3_O-glyco"/>
</dbReference>
<feature type="coiled-coil region" evidence="4">
    <location>
        <begin position="106"/>
        <end position="198"/>
    </location>
</feature>
<feature type="compositionally biased region" description="Basic and acidic residues" evidence="5">
    <location>
        <begin position="559"/>
        <end position="569"/>
    </location>
</feature>
<evidence type="ECO:0000256" key="5">
    <source>
        <dbReference type="SAM" id="MobiDB-lite"/>
    </source>
</evidence>
<dbReference type="InterPro" id="IPR044865">
    <property type="entry name" value="MRH_dom"/>
</dbReference>
<comment type="caution">
    <text evidence="7">The sequence shown here is derived from an EMBL/GenBank/DDBJ whole genome shotgun (WGS) entry which is preliminary data.</text>
</comment>
<protein>
    <recommendedName>
        <fullName evidence="1">Glucosidase 2 subunit beta</fullName>
    </recommendedName>
</protein>
<dbReference type="PROSITE" id="PS51914">
    <property type="entry name" value="MRH"/>
    <property type="match status" value="1"/>
</dbReference>
<evidence type="ECO:0000256" key="2">
    <source>
        <dbReference type="ARBA" id="ARBA00022729"/>
    </source>
</evidence>
<evidence type="ECO:0000313" key="7">
    <source>
        <dbReference type="EMBL" id="CAI3984707.1"/>
    </source>
</evidence>
<dbReference type="EMBL" id="CAMXCT010000912">
    <property type="protein sequence ID" value="CAI3984707.1"/>
    <property type="molecule type" value="Genomic_DNA"/>
</dbReference>
<accession>A0A9P1C3B0</accession>
<keyword evidence="2" id="KW-0732">Signal</keyword>
<dbReference type="EMBL" id="CAMXCT020000912">
    <property type="protein sequence ID" value="CAL1138082.1"/>
    <property type="molecule type" value="Genomic_DNA"/>
</dbReference>
<dbReference type="SUPFAM" id="SSF50911">
    <property type="entry name" value="Mannose 6-phosphate receptor domain"/>
    <property type="match status" value="1"/>
</dbReference>
<feature type="domain" description="MRH" evidence="6">
    <location>
        <begin position="293"/>
        <end position="383"/>
    </location>
</feature>
<evidence type="ECO:0000256" key="4">
    <source>
        <dbReference type="SAM" id="Coils"/>
    </source>
</evidence>
<feature type="compositionally biased region" description="Acidic residues" evidence="5">
    <location>
        <begin position="223"/>
        <end position="232"/>
    </location>
</feature>
<feature type="region of interest" description="Disordered" evidence="5">
    <location>
        <begin position="612"/>
        <end position="637"/>
    </location>
</feature>
<gene>
    <name evidence="7" type="ORF">C1SCF055_LOCUS12226</name>
</gene>
<evidence type="ECO:0000259" key="6">
    <source>
        <dbReference type="PROSITE" id="PS51914"/>
    </source>
</evidence>
<reference evidence="7" key="1">
    <citation type="submission" date="2022-10" db="EMBL/GenBank/DDBJ databases">
        <authorList>
            <person name="Chen Y."/>
            <person name="Dougan E. K."/>
            <person name="Chan C."/>
            <person name="Rhodes N."/>
            <person name="Thang M."/>
        </authorList>
    </citation>
    <scope>NUCLEOTIDE SEQUENCE</scope>
</reference>
<dbReference type="AlphaFoldDB" id="A0A9P1C3B0"/>
<dbReference type="EMBL" id="CAMXCT030000912">
    <property type="protein sequence ID" value="CAL4772019.1"/>
    <property type="molecule type" value="Genomic_DNA"/>
</dbReference>
<dbReference type="Proteomes" id="UP001152797">
    <property type="component" value="Unassembled WGS sequence"/>
</dbReference>
<dbReference type="Gene3D" id="2.70.130.10">
    <property type="entry name" value="Mannose-6-phosphate receptor binding domain"/>
    <property type="match status" value="1"/>
</dbReference>
<organism evidence="7">
    <name type="scientific">Cladocopium goreaui</name>
    <dbReference type="NCBI Taxonomy" id="2562237"/>
    <lineage>
        <taxon>Eukaryota</taxon>
        <taxon>Sar</taxon>
        <taxon>Alveolata</taxon>
        <taxon>Dinophyceae</taxon>
        <taxon>Suessiales</taxon>
        <taxon>Symbiodiniaceae</taxon>
        <taxon>Cladocopium</taxon>
    </lineage>
</organism>
<feature type="region of interest" description="Disordered" evidence="5">
    <location>
        <begin position="559"/>
        <end position="583"/>
    </location>
</feature>
<feature type="region of interest" description="Disordered" evidence="5">
    <location>
        <begin position="387"/>
        <end position="412"/>
    </location>
</feature>
<dbReference type="InterPro" id="IPR009011">
    <property type="entry name" value="Man6P_isomerase_rcpt-bd_dom_sf"/>
</dbReference>
<reference evidence="8 9" key="2">
    <citation type="submission" date="2024-05" db="EMBL/GenBank/DDBJ databases">
        <authorList>
            <person name="Chen Y."/>
            <person name="Shah S."/>
            <person name="Dougan E. K."/>
            <person name="Thang M."/>
            <person name="Chan C."/>
        </authorList>
    </citation>
    <scope>NUCLEOTIDE SEQUENCE [LARGE SCALE GENOMIC DNA]</scope>
</reference>
<evidence type="ECO:0000256" key="1">
    <source>
        <dbReference type="ARBA" id="ARBA00022387"/>
    </source>
</evidence>
<keyword evidence="9" id="KW-1185">Reference proteome</keyword>
<dbReference type="OrthoDB" id="28322at2759"/>
<feature type="region of interest" description="Disordered" evidence="5">
    <location>
        <begin position="223"/>
        <end position="275"/>
    </location>
</feature>
<dbReference type="InterPro" id="IPR036607">
    <property type="entry name" value="PRKCSH"/>
</dbReference>
<feature type="compositionally biased region" description="Polar residues" evidence="5">
    <location>
        <begin position="614"/>
        <end position="633"/>
    </location>
</feature>
<evidence type="ECO:0000313" key="9">
    <source>
        <dbReference type="Proteomes" id="UP001152797"/>
    </source>
</evidence>
<keyword evidence="3" id="KW-1015">Disulfide bond</keyword>